<evidence type="ECO:0000313" key="3">
    <source>
        <dbReference type="Proteomes" id="UP000009169"/>
    </source>
</evidence>
<reference evidence="3" key="1">
    <citation type="journal article" date="2012" name="MBio">
        <title>Comparative genome analysis of Trichophyton rubrum and related dermatophytes reveals candidate genes involved in infection.</title>
        <authorList>
            <person name="Martinez D.A."/>
            <person name="Oliver B.G."/>
            <person name="Graeser Y."/>
            <person name="Goldberg J.M."/>
            <person name="Li W."/>
            <person name="Martinez-Rossi N.M."/>
            <person name="Monod M."/>
            <person name="Shelest E."/>
            <person name="Barton R.C."/>
            <person name="Birch E."/>
            <person name="Brakhage A.A."/>
            <person name="Chen Z."/>
            <person name="Gurr S.J."/>
            <person name="Heiman D."/>
            <person name="Heitman J."/>
            <person name="Kosti I."/>
            <person name="Rossi A."/>
            <person name="Saif S."/>
            <person name="Samalova M."/>
            <person name="Saunders C.W."/>
            <person name="Shea T."/>
            <person name="Summerbell R.C."/>
            <person name="Xu J."/>
            <person name="Young S."/>
            <person name="Zeng Q."/>
            <person name="Birren B.W."/>
            <person name="Cuomo C.A."/>
            <person name="White T.C."/>
        </authorList>
    </citation>
    <scope>NUCLEOTIDE SEQUENCE [LARGE SCALE GENOMIC DNA]</scope>
    <source>
        <strain evidence="3">ATCC MYA-4606 / CBS 127.97</strain>
    </source>
</reference>
<name>F2PSA5_TRIEC</name>
<gene>
    <name evidence="2" type="ORF">TEQG_04034</name>
</gene>
<proteinExistence type="predicted"/>
<dbReference type="AlphaFoldDB" id="F2PSA5"/>
<dbReference type="EMBL" id="DS995735">
    <property type="protein sequence ID" value="EGE04861.1"/>
    <property type="molecule type" value="Genomic_DNA"/>
</dbReference>
<sequence length="99" mass="10727">MTSVTWETITVPIKSNARPRRLLQAKRKIQGFAAEGRFAGEDGALLLREPCHGRVTARQGRSASRPPTGPDVRKPSGRRCIAWASRVGVPQPGLARISG</sequence>
<accession>F2PSA5</accession>
<dbReference type="HOGENOM" id="CLU_2322015_0_0_1"/>
<dbReference type="VEuPathDB" id="FungiDB:TEQG_04034"/>
<evidence type="ECO:0000313" key="2">
    <source>
        <dbReference type="EMBL" id="EGE04861.1"/>
    </source>
</evidence>
<feature type="region of interest" description="Disordered" evidence="1">
    <location>
        <begin position="55"/>
        <end position="79"/>
    </location>
</feature>
<protein>
    <submittedName>
        <fullName evidence="2">Uncharacterized protein</fullName>
    </submittedName>
</protein>
<keyword evidence="3" id="KW-1185">Reference proteome</keyword>
<organism evidence="2 3">
    <name type="scientific">Trichophyton equinum (strain ATCC MYA-4606 / CBS 127.97)</name>
    <name type="common">Horse ringworm fungus</name>
    <dbReference type="NCBI Taxonomy" id="559882"/>
    <lineage>
        <taxon>Eukaryota</taxon>
        <taxon>Fungi</taxon>
        <taxon>Dikarya</taxon>
        <taxon>Ascomycota</taxon>
        <taxon>Pezizomycotina</taxon>
        <taxon>Eurotiomycetes</taxon>
        <taxon>Eurotiomycetidae</taxon>
        <taxon>Onygenales</taxon>
        <taxon>Arthrodermataceae</taxon>
        <taxon>Trichophyton</taxon>
    </lineage>
</organism>
<dbReference type="Proteomes" id="UP000009169">
    <property type="component" value="Unassembled WGS sequence"/>
</dbReference>
<evidence type="ECO:0000256" key="1">
    <source>
        <dbReference type="SAM" id="MobiDB-lite"/>
    </source>
</evidence>